<dbReference type="InterPro" id="IPR009936">
    <property type="entry name" value="DUF1468"/>
</dbReference>
<evidence type="ECO:0000313" key="3">
    <source>
        <dbReference type="EMBL" id="PYE25473.1"/>
    </source>
</evidence>
<feature type="transmembrane region" description="Helical" evidence="1">
    <location>
        <begin position="87"/>
        <end position="116"/>
    </location>
</feature>
<sequence>MRTFARRTVRRKRTDFFAGALMIAIGATALVSGSKYQIGSLQRMDPGFFPVVIACVLLVTGLLIVAFPRPTDEVSTSEAIIPWRGWLAIVASMISFVVLARYGGLLPAAFAIVFCAAMGDRNNRIRDAVWLAVGMSSACVVIFWWALGLQLPLFRWGY</sequence>
<keyword evidence="1" id="KW-0812">Transmembrane</keyword>
<evidence type="ECO:0000313" key="4">
    <source>
        <dbReference type="Proteomes" id="UP000247772"/>
    </source>
</evidence>
<comment type="caution">
    <text evidence="3">The sequence shown here is derived from an EMBL/GenBank/DDBJ whole genome shotgun (WGS) entry which is preliminary data.</text>
</comment>
<feature type="domain" description="DUF1468" evidence="2">
    <location>
        <begin position="17"/>
        <end position="152"/>
    </location>
</feature>
<feature type="transmembrane region" description="Helical" evidence="1">
    <location>
        <begin position="128"/>
        <end position="147"/>
    </location>
</feature>
<dbReference type="EMBL" id="QJSQ01000004">
    <property type="protein sequence ID" value="PYE25473.1"/>
    <property type="molecule type" value="Genomic_DNA"/>
</dbReference>
<proteinExistence type="predicted"/>
<protein>
    <submittedName>
        <fullName evidence="3">Tripartite tricarboxylate transporter TctB family protein</fullName>
    </submittedName>
</protein>
<gene>
    <name evidence="3" type="ORF">C7410_10450</name>
</gene>
<name>A0A2V4U4L9_9BURK</name>
<dbReference type="RefSeq" id="WP_110854597.1">
    <property type="nucleotide sequence ID" value="NZ_QJSQ01000004.1"/>
</dbReference>
<dbReference type="Proteomes" id="UP000247772">
    <property type="component" value="Unassembled WGS sequence"/>
</dbReference>
<feature type="transmembrane region" description="Helical" evidence="1">
    <location>
        <begin position="16"/>
        <end position="36"/>
    </location>
</feature>
<keyword evidence="1" id="KW-1133">Transmembrane helix</keyword>
<dbReference type="OrthoDB" id="8965982at2"/>
<keyword evidence="1" id="KW-0472">Membrane</keyword>
<dbReference type="Pfam" id="PF07331">
    <property type="entry name" value="TctB"/>
    <property type="match status" value="1"/>
</dbReference>
<evidence type="ECO:0000259" key="2">
    <source>
        <dbReference type="Pfam" id="PF07331"/>
    </source>
</evidence>
<feature type="transmembrane region" description="Helical" evidence="1">
    <location>
        <begin position="48"/>
        <end position="67"/>
    </location>
</feature>
<evidence type="ECO:0000256" key="1">
    <source>
        <dbReference type="SAM" id="Phobius"/>
    </source>
</evidence>
<accession>A0A2V4U4L9</accession>
<reference evidence="3 4" key="1">
    <citation type="submission" date="2018-06" db="EMBL/GenBank/DDBJ databases">
        <title>Genomic Encyclopedia of Type Strains, Phase IV (KMG-V): Genome sequencing to study the core and pangenomes of soil and plant-associated prokaryotes.</title>
        <authorList>
            <person name="Whitman W."/>
        </authorList>
    </citation>
    <scope>NUCLEOTIDE SEQUENCE [LARGE SCALE GENOMIC DNA]</scope>
    <source>
        <strain evidence="3 4">SRCL-318</strain>
    </source>
</reference>
<dbReference type="AlphaFoldDB" id="A0A2V4U4L9"/>
<organism evidence="3 4">
    <name type="scientific">Paraburkholderia silvatlantica</name>
    <dbReference type="NCBI Taxonomy" id="321895"/>
    <lineage>
        <taxon>Bacteria</taxon>
        <taxon>Pseudomonadati</taxon>
        <taxon>Pseudomonadota</taxon>
        <taxon>Betaproteobacteria</taxon>
        <taxon>Burkholderiales</taxon>
        <taxon>Burkholderiaceae</taxon>
        <taxon>Paraburkholderia</taxon>
    </lineage>
</organism>